<evidence type="ECO:0000313" key="3">
    <source>
        <dbReference type="Proteomes" id="UP000178017"/>
    </source>
</evidence>
<dbReference type="GO" id="GO:0052689">
    <property type="term" value="F:carboxylic ester hydrolase activity"/>
    <property type="evidence" value="ECO:0007669"/>
    <property type="project" value="TreeGrafter"/>
</dbReference>
<accession>A0A1F5MIQ3</accession>
<reference evidence="2 3" key="1">
    <citation type="journal article" date="2016" name="Nat. Commun.">
        <title>Thousands of microbial genomes shed light on interconnected biogeochemical processes in an aquifer system.</title>
        <authorList>
            <person name="Anantharaman K."/>
            <person name="Brown C.T."/>
            <person name="Hug L.A."/>
            <person name="Sharon I."/>
            <person name="Castelle C.J."/>
            <person name="Probst A.J."/>
            <person name="Thomas B.C."/>
            <person name="Singh A."/>
            <person name="Wilkins M.J."/>
            <person name="Karaoz U."/>
            <person name="Brodie E.L."/>
            <person name="Williams K.H."/>
            <person name="Hubbard S.S."/>
            <person name="Banfield J.F."/>
        </authorList>
    </citation>
    <scope>NUCLEOTIDE SEQUENCE [LARGE SCALE GENOMIC DNA]</scope>
</reference>
<protein>
    <recommendedName>
        <fullName evidence="1">Serine aminopeptidase S33 domain-containing protein</fullName>
    </recommendedName>
</protein>
<evidence type="ECO:0000259" key="1">
    <source>
        <dbReference type="Pfam" id="PF12146"/>
    </source>
</evidence>
<dbReference type="AlphaFoldDB" id="A0A1F5MIQ3"/>
<dbReference type="PANTHER" id="PTHR43265">
    <property type="entry name" value="ESTERASE ESTD"/>
    <property type="match status" value="1"/>
</dbReference>
<gene>
    <name evidence="2" type="ORF">A3B49_02280</name>
</gene>
<dbReference type="Pfam" id="PF12146">
    <property type="entry name" value="Hydrolase_4"/>
    <property type="match status" value="1"/>
</dbReference>
<dbReference type="SUPFAM" id="SSF53474">
    <property type="entry name" value="alpha/beta-Hydrolases"/>
    <property type="match status" value="1"/>
</dbReference>
<evidence type="ECO:0000313" key="2">
    <source>
        <dbReference type="EMBL" id="OGE65235.1"/>
    </source>
</evidence>
<dbReference type="Gene3D" id="3.40.50.1820">
    <property type="entry name" value="alpha/beta hydrolase"/>
    <property type="match status" value="1"/>
</dbReference>
<proteinExistence type="predicted"/>
<organism evidence="2 3">
    <name type="scientific">Candidatus Daviesbacteria bacterium RIFCSPLOWO2_01_FULL_40_24</name>
    <dbReference type="NCBI Taxonomy" id="1797787"/>
    <lineage>
        <taxon>Bacteria</taxon>
        <taxon>Candidatus Daviesiibacteriota</taxon>
    </lineage>
</organism>
<dbReference type="InterPro" id="IPR029058">
    <property type="entry name" value="AB_hydrolase_fold"/>
</dbReference>
<dbReference type="PANTHER" id="PTHR43265:SF1">
    <property type="entry name" value="ESTERASE ESTD"/>
    <property type="match status" value="1"/>
</dbReference>
<sequence>MQFRYEAEIGYLGSTGSKLSYRFTKPGLPNSTDILTQGVLLLHGASSSKGRGRVLFEQFQDYLASNNISSLAFDSRGIGTSEGDYADSTLKHRLEDAEIAYQHLFDRIETDVKRLAVVGVSMGGHVTARLIGGHPNWFSKAVLVNPAAYSCEAEDKRFKPDTAFTEVITKPRSWKSSPAFEDIARLNGRVLLLRSELDTVIPIEVIKHYREAVANRLSEVVIPGISHTFLSGTDDATELGRQILYRVTTGFLTQKG</sequence>
<name>A0A1F5MIQ3_9BACT</name>
<dbReference type="Proteomes" id="UP000178017">
    <property type="component" value="Unassembled WGS sequence"/>
</dbReference>
<dbReference type="InterPro" id="IPR053145">
    <property type="entry name" value="AB_hydrolase_Est10"/>
</dbReference>
<dbReference type="InterPro" id="IPR022742">
    <property type="entry name" value="Hydrolase_4"/>
</dbReference>
<feature type="domain" description="Serine aminopeptidase S33" evidence="1">
    <location>
        <begin position="39"/>
        <end position="148"/>
    </location>
</feature>
<comment type="caution">
    <text evidence="2">The sequence shown here is derived from an EMBL/GenBank/DDBJ whole genome shotgun (WGS) entry which is preliminary data.</text>
</comment>
<dbReference type="EMBL" id="MFDO01000021">
    <property type="protein sequence ID" value="OGE65235.1"/>
    <property type="molecule type" value="Genomic_DNA"/>
</dbReference>